<comment type="similarity">
    <text evidence="2">Belongs to the methylmalonyl-CoA mutase family.</text>
</comment>
<dbReference type="InterPro" id="IPR016176">
    <property type="entry name" value="Cbl-dep_enz_cat"/>
</dbReference>
<dbReference type="GO" id="GO:0004494">
    <property type="term" value="F:methylmalonyl-CoA mutase activity"/>
    <property type="evidence" value="ECO:0007669"/>
    <property type="project" value="UniProtKB-EC"/>
</dbReference>
<dbReference type="InterPro" id="IPR036724">
    <property type="entry name" value="Cobalamin-bd_sf"/>
</dbReference>
<dbReference type="InterPro" id="IPR006099">
    <property type="entry name" value="MeMalonylCoA_mutase_a/b_cat"/>
</dbReference>
<sequence length="628" mass="66504">MTEAISDPDEKTGRTMHLSAGFETKAEPDWITLAEKALRGRGVESALRSETPGGIAFDALGVPGRIVPEMQPAGRQGAWDIVARHWDPDAAQANTAILSDLEGGATALELRLRAGMVPGIASVDLDRALENVLLDLIHLRLMPGEEIVSAGEAVMAILQARGLTGAAKGALGADPLAALARNGRLLTSAEEALSSAAGFARRFLDEVPGYRAFAVDPAVYHTAGADEVMELGLTIATAVQYLRAMEAEGLSLDAASAQIELGFVAEADWVLTLAKGRSLRRLWTRVLQACGVDTGPARVFATQSLRMMTVYDPWVNILRSASAAFGAGLSGADSVTLLPHDTLHGLPGAAARRLSRNISVILMEESHLHRVRDPAAGASVIEDITSKITHKAWEYFQNIEKEGGALTALRSGRIARDCIAGWTSRARDVARRTLPVTGVSSFPLLDEKKTRGFGPAPLPPRRDDLPAAVETLQPLPFHRDAEDFERLRHRAEETAPSVFLAALGPKTGHLPRTRWTANAFATAGFHTVESGDGMNTAAIARAFKASGAPIAVLSGPDTLYDEDGGPVISALAGAGAKGVYIAGRRKDEEHLKSLGLTACLYEGMDFIAVLGDALDRAGIPASKGETAQ</sequence>
<evidence type="ECO:0000256" key="2">
    <source>
        <dbReference type="ARBA" id="ARBA00008465"/>
    </source>
</evidence>
<reference evidence="7 8" key="1">
    <citation type="submission" date="2018-10" db="EMBL/GenBank/DDBJ databases">
        <title>Genomic Encyclopedia of Archaeal and Bacterial Type Strains, Phase II (KMG-II): from individual species to whole genera.</title>
        <authorList>
            <person name="Goeker M."/>
        </authorList>
    </citation>
    <scope>NUCLEOTIDE SEQUENCE [LARGE SCALE GENOMIC DNA]</scope>
    <source>
        <strain evidence="7 8">DSM 25217</strain>
    </source>
</reference>
<evidence type="ECO:0000259" key="6">
    <source>
        <dbReference type="Pfam" id="PF01642"/>
    </source>
</evidence>
<dbReference type="RefSeq" id="WP_147453503.1">
    <property type="nucleotide sequence ID" value="NZ_REFR01000010.1"/>
</dbReference>
<dbReference type="Proteomes" id="UP000271227">
    <property type="component" value="Unassembled WGS sequence"/>
</dbReference>
<comment type="cofactor">
    <cofactor evidence="1">
        <name>adenosylcob(III)alamin</name>
        <dbReference type="ChEBI" id="CHEBI:18408"/>
    </cofactor>
</comment>
<dbReference type="SUPFAM" id="SSF51703">
    <property type="entry name" value="Cobalamin (vitamin B12)-dependent enzymes"/>
    <property type="match status" value="1"/>
</dbReference>
<protein>
    <submittedName>
        <fullName evidence="7">Methylmalonyl-CoA mutase</fullName>
    </submittedName>
</protein>
<dbReference type="GO" id="GO:0019678">
    <property type="term" value="P:propionate metabolic process, methylmalonyl pathway"/>
    <property type="evidence" value="ECO:0007669"/>
    <property type="project" value="TreeGrafter"/>
</dbReference>
<dbReference type="PANTHER" id="PTHR48101:SF4">
    <property type="entry name" value="METHYLMALONYL-COA MUTASE, MITOCHONDRIAL"/>
    <property type="match status" value="1"/>
</dbReference>
<evidence type="ECO:0000256" key="5">
    <source>
        <dbReference type="ARBA" id="ARBA00023285"/>
    </source>
</evidence>
<dbReference type="GO" id="GO:0031419">
    <property type="term" value="F:cobalamin binding"/>
    <property type="evidence" value="ECO:0007669"/>
    <property type="project" value="UniProtKB-KW"/>
</dbReference>
<evidence type="ECO:0000313" key="7">
    <source>
        <dbReference type="EMBL" id="RMB08867.1"/>
    </source>
</evidence>
<dbReference type="OrthoDB" id="9762378at2"/>
<keyword evidence="3" id="KW-0846">Cobalamin</keyword>
<dbReference type="GO" id="GO:0005737">
    <property type="term" value="C:cytoplasm"/>
    <property type="evidence" value="ECO:0007669"/>
    <property type="project" value="TreeGrafter"/>
</dbReference>
<evidence type="ECO:0000256" key="1">
    <source>
        <dbReference type="ARBA" id="ARBA00001922"/>
    </source>
</evidence>
<dbReference type="SUPFAM" id="SSF52242">
    <property type="entry name" value="Cobalamin (vitamin B12)-binding domain"/>
    <property type="match status" value="1"/>
</dbReference>
<accession>A0A3M0CJB6</accession>
<dbReference type="GO" id="GO:0046872">
    <property type="term" value="F:metal ion binding"/>
    <property type="evidence" value="ECO:0007669"/>
    <property type="project" value="InterPro"/>
</dbReference>
<dbReference type="AlphaFoldDB" id="A0A3M0CJB6"/>
<organism evidence="7 8">
    <name type="scientific">Eilatimonas milleporae</name>
    <dbReference type="NCBI Taxonomy" id="911205"/>
    <lineage>
        <taxon>Bacteria</taxon>
        <taxon>Pseudomonadati</taxon>
        <taxon>Pseudomonadota</taxon>
        <taxon>Alphaproteobacteria</taxon>
        <taxon>Kordiimonadales</taxon>
        <taxon>Kordiimonadaceae</taxon>
        <taxon>Eilatimonas</taxon>
    </lineage>
</organism>
<proteinExistence type="inferred from homology"/>
<dbReference type="Gene3D" id="3.40.50.280">
    <property type="entry name" value="Cobalamin-binding domain"/>
    <property type="match status" value="1"/>
</dbReference>
<dbReference type="Pfam" id="PF01642">
    <property type="entry name" value="MM_CoA_mutase"/>
    <property type="match status" value="1"/>
</dbReference>
<keyword evidence="8" id="KW-1185">Reference proteome</keyword>
<evidence type="ECO:0000256" key="4">
    <source>
        <dbReference type="ARBA" id="ARBA00023235"/>
    </source>
</evidence>
<gene>
    <name evidence="7" type="ORF">BXY39_1513</name>
</gene>
<name>A0A3M0CJB6_9PROT</name>
<dbReference type="Gene3D" id="3.20.20.240">
    <property type="entry name" value="Methylmalonyl-CoA mutase"/>
    <property type="match status" value="1"/>
</dbReference>
<feature type="domain" description="Methylmalonyl-CoA mutase alpha/beta chain catalytic" evidence="6">
    <location>
        <begin position="124"/>
        <end position="447"/>
    </location>
</feature>
<comment type="caution">
    <text evidence="7">The sequence shown here is derived from an EMBL/GenBank/DDBJ whole genome shotgun (WGS) entry which is preliminary data.</text>
</comment>
<evidence type="ECO:0000256" key="3">
    <source>
        <dbReference type="ARBA" id="ARBA00022628"/>
    </source>
</evidence>
<dbReference type="PANTHER" id="PTHR48101">
    <property type="entry name" value="METHYLMALONYL-COA MUTASE, MITOCHONDRIAL-RELATED"/>
    <property type="match status" value="1"/>
</dbReference>
<evidence type="ECO:0000313" key="8">
    <source>
        <dbReference type="Proteomes" id="UP000271227"/>
    </source>
</evidence>
<dbReference type="InParanoid" id="A0A3M0CJB6"/>
<keyword evidence="5" id="KW-0170">Cobalt</keyword>
<dbReference type="EMBL" id="REFR01000010">
    <property type="protein sequence ID" value="RMB08867.1"/>
    <property type="molecule type" value="Genomic_DNA"/>
</dbReference>
<keyword evidence="4" id="KW-0413">Isomerase</keyword>